<dbReference type="PATRIC" id="fig|1200352.3.peg.1048"/>
<keyword evidence="2" id="KW-1185">Reference proteome</keyword>
<dbReference type="KEGG" id="cter:A606_05175"/>
<dbReference type="Pfam" id="PF11382">
    <property type="entry name" value="MctB"/>
    <property type="match status" value="1"/>
</dbReference>
<proteinExistence type="predicted"/>
<dbReference type="RefSeq" id="WP_020441046.1">
    <property type="nucleotide sequence ID" value="NC_021663.1"/>
</dbReference>
<dbReference type="InterPro" id="IPR021522">
    <property type="entry name" value="MctB"/>
</dbReference>
<evidence type="ECO:0000313" key="2">
    <source>
        <dbReference type="Proteomes" id="UP000014809"/>
    </source>
</evidence>
<dbReference type="EMBL" id="CP003696">
    <property type="protein sequence ID" value="AGP30684.1"/>
    <property type="molecule type" value="Genomic_DNA"/>
</dbReference>
<dbReference type="eggNOG" id="ENOG5032TBA">
    <property type="taxonomic scope" value="Bacteria"/>
</dbReference>
<sequence>MSGPRILGAAAAGVAAGTLLGFYVLAPNIEGGPGGDDQGLQDELSAAVAEQTRSAAELDADDAVLGPLAADAVRGDLDGRSVLVVTAGTVTDELLDAQRALLDAAGAENAGTLRLSDSALSQDRADALKSLATSTLPAGAQLSEDRRDPGYHLGQLLGQALRTGDDQDEEATVADRDLVLGSLDKGGFLQDGIPDLTSADAVVVLTDGTTGYAGSFVADLAAGLDDTTGGVVLAGDRSSTDDGAAVAVLRDDRADTEQVSTVDNVDRVAGRITVVRALDQQLSGDAGSYGAAENAAAPTL</sequence>
<organism evidence="1 2">
    <name type="scientific">Corynebacterium terpenotabidum Y-11</name>
    <dbReference type="NCBI Taxonomy" id="1200352"/>
    <lineage>
        <taxon>Bacteria</taxon>
        <taxon>Bacillati</taxon>
        <taxon>Actinomycetota</taxon>
        <taxon>Actinomycetes</taxon>
        <taxon>Mycobacteriales</taxon>
        <taxon>Corynebacteriaceae</taxon>
        <taxon>Corynebacterium</taxon>
    </lineage>
</organism>
<accession>S4XDS1</accession>
<protein>
    <recommendedName>
        <fullName evidence="3">Copper transporter</fullName>
    </recommendedName>
</protein>
<dbReference type="AlphaFoldDB" id="S4XDS1"/>
<evidence type="ECO:0000313" key="1">
    <source>
        <dbReference type="EMBL" id="AGP30684.1"/>
    </source>
</evidence>
<dbReference type="STRING" id="1200352.A606_05175"/>
<name>S4XDS1_9CORY</name>
<dbReference type="GO" id="GO:0016020">
    <property type="term" value="C:membrane"/>
    <property type="evidence" value="ECO:0007669"/>
    <property type="project" value="InterPro"/>
</dbReference>
<dbReference type="HOGENOM" id="CLU_072020_0_0_11"/>
<dbReference type="OrthoDB" id="4350157at2"/>
<gene>
    <name evidence="1" type="ORF">A606_05175</name>
</gene>
<dbReference type="GO" id="GO:0055070">
    <property type="term" value="P:copper ion homeostasis"/>
    <property type="evidence" value="ECO:0007669"/>
    <property type="project" value="InterPro"/>
</dbReference>
<evidence type="ECO:0008006" key="3">
    <source>
        <dbReference type="Google" id="ProtNLM"/>
    </source>
</evidence>
<reference evidence="1 2" key="1">
    <citation type="submission" date="2012-06" db="EMBL/GenBank/DDBJ databases">
        <title>Complete genome sequence of Corynebacterium terpenotabidum Y-11 (=DSM 44721).</title>
        <authorList>
            <person name="Ruckert C."/>
            <person name="Albersmeier A."/>
            <person name="Al-Dilaimi A."/>
            <person name="Szczepanowski R."/>
            <person name="Kalinowski J."/>
        </authorList>
    </citation>
    <scope>NUCLEOTIDE SEQUENCE [LARGE SCALE GENOMIC DNA]</scope>
    <source>
        <strain evidence="1 2">Y-11</strain>
    </source>
</reference>
<dbReference type="Proteomes" id="UP000014809">
    <property type="component" value="Chromosome"/>
</dbReference>